<comment type="caution">
    <text evidence="1">The sequence shown here is derived from an EMBL/GenBank/DDBJ whole genome shotgun (WGS) entry which is preliminary data.</text>
</comment>
<reference evidence="1" key="1">
    <citation type="submission" date="2022-07" db="EMBL/GenBank/DDBJ databases">
        <authorList>
            <person name="Kouya T."/>
            <person name="Ishiyama Y."/>
        </authorList>
    </citation>
    <scope>NUCLEOTIDE SEQUENCE</scope>
    <source>
        <strain evidence="1">WR16-4</strain>
    </source>
</reference>
<protein>
    <submittedName>
        <fullName evidence="1">Uncharacterized protein</fullName>
    </submittedName>
</protein>
<proteinExistence type="predicted"/>
<accession>A0A9W6B237</accession>
<reference evidence="1" key="2">
    <citation type="journal article" date="2023" name="PLoS ONE">
        <title>Philodulcilactobacillus myokoensis gen. nov., sp. nov., a fructophilic, acidophilic, and agar-phobic lactic acid bacterium isolated from fermented vegetable extracts.</title>
        <authorList>
            <person name="Kouya T."/>
            <person name="Ishiyama Y."/>
            <person name="Ohashi S."/>
            <person name="Kumakubo R."/>
            <person name="Yamazaki T."/>
            <person name="Otaki T."/>
        </authorList>
    </citation>
    <scope>NUCLEOTIDE SEQUENCE</scope>
    <source>
        <strain evidence="1">WR16-4</strain>
    </source>
</reference>
<dbReference type="RefSeq" id="WP_286137062.1">
    <property type="nucleotide sequence ID" value="NZ_BRPL01000004.1"/>
</dbReference>
<evidence type="ECO:0000313" key="2">
    <source>
        <dbReference type="Proteomes" id="UP001144204"/>
    </source>
</evidence>
<organism evidence="1 2">
    <name type="scientific">Philodulcilactobacillus myokoensis</name>
    <dbReference type="NCBI Taxonomy" id="2929573"/>
    <lineage>
        <taxon>Bacteria</taxon>
        <taxon>Bacillati</taxon>
        <taxon>Bacillota</taxon>
        <taxon>Bacilli</taxon>
        <taxon>Lactobacillales</taxon>
        <taxon>Lactobacillaceae</taxon>
        <taxon>Philodulcilactobacillus</taxon>
    </lineage>
</organism>
<name>A0A9W6B237_9LACO</name>
<dbReference type="Proteomes" id="UP001144204">
    <property type="component" value="Unassembled WGS sequence"/>
</dbReference>
<dbReference type="AlphaFoldDB" id="A0A9W6B237"/>
<gene>
    <name evidence="1" type="ORF">WR164_15030</name>
</gene>
<sequence>MKSLKKEMFILVITFLSLFILSINSSNNVSASISQTHTKYVTRNAKWANTFKRQGYSYSLLYGNHDYILTNLSKKQYNKIVKNKVRFQIRHIGTYKNAISFNLVSKGNKYNIWANYPSSFYYTNSHSKTLKPIVKLEGNIFHHPANKKFKKLSNMIRKIKNKKDKSIAKNSYYQLKIYLKTSSLRKIPYILIGNNW</sequence>
<dbReference type="EMBL" id="BRPL01000004">
    <property type="protein sequence ID" value="GLB47524.1"/>
    <property type="molecule type" value="Genomic_DNA"/>
</dbReference>
<keyword evidence="2" id="KW-1185">Reference proteome</keyword>
<evidence type="ECO:0000313" key="1">
    <source>
        <dbReference type="EMBL" id="GLB47524.1"/>
    </source>
</evidence>